<proteinExistence type="predicted"/>
<accession>A0A8D7ZS87</accession>
<reference evidence="1" key="1">
    <citation type="submission" date="2021-05" db="EMBL/GenBank/DDBJ databases">
        <authorList>
            <person name="Alioto T."/>
            <person name="Alioto T."/>
            <person name="Gomez Garrido J."/>
        </authorList>
    </citation>
    <scope>NUCLEOTIDE SEQUENCE</scope>
</reference>
<sequence>MIHVVYVLPKHFLGTTNILPPFCTIIWHEIHDLRTFFVGTWKFLSTAVTVSPLRVPVEQVDCTSCEGKYIKILYSVCLRRGLDRDGILHHTFSCFFVNCEHNYDGADNQEGVSYAEAA</sequence>
<evidence type="ECO:0000313" key="1">
    <source>
        <dbReference type="EMBL" id="CAG6443360.1"/>
    </source>
</evidence>
<protein>
    <submittedName>
        <fullName evidence="1">(northern house mosquito) hypothetical protein</fullName>
    </submittedName>
</protein>
<dbReference type="EMBL" id="HBUE01000014">
    <property type="protein sequence ID" value="CAG6443360.1"/>
    <property type="molecule type" value="Transcribed_RNA"/>
</dbReference>
<organism evidence="1">
    <name type="scientific">Culex pipiens</name>
    <name type="common">House mosquito</name>
    <dbReference type="NCBI Taxonomy" id="7175"/>
    <lineage>
        <taxon>Eukaryota</taxon>
        <taxon>Metazoa</taxon>
        <taxon>Ecdysozoa</taxon>
        <taxon>Arthropoda</taxon>
        <taxon>Hexapoda</taxon>
        <taxon>Insecta</taxon>
        <taxon>Pterygota</taxon>
        <taxon>Neoptera</taxon>
        <taxon>Endopterygota</taxon>
        <taxon>Diptera</taxon>
        <taxon>Nematocera</taxon>
        <taxon>Culicoidea</taxon>
        <taxon>Culicidae</taxon>
        <taxon>Culicinae</taxon>
        <taxon>Culicini</taxon>
        <taxon>Culex</taxon>
        <taxon>Culex</taxon>
    </lineage>
</organism>
<name>A0A8D7ZS87_CULPI</name>
<dbReference type="AlphaFoldDB" id="A0A8D7ZS87"/>